<feature type="domain" description="AMP-activated protein kinase glycogen-binding" evidence="2">
    <location>
        <begin position="427"/>
        <end position="515"/>
    </location>
</feature>
<dbReference type="AlphaFoldDB" id="A0ABD3AYC2"/>
<dbReference type="Pfam" id="PF16561">
    <property type="entry name" value="AMPK1_CBM"/>
    <property type="match status" value="1"/>
</dbReference>
<protein>
    <recommendedName>
        <fullName evidence="2">AMP-activated protein kinase glycogen-binding domain-containing protein</fullName>
    </recommendedName>
</protein>
<dbReference type="SUPFAM" id="SSF81296">
    <property type="entry name" value="E set domains"/>
    <property type="match status" value="1"/>
</dbReference>
<feature type="coiled-coil region" evidence="1">
    <location>
        <begin position="361"/>
        <end position="427"/>
    </location>
</feature>
<dbReference type="InterPro" id="IPR032640">
    <property type="entry name" value="AMPK1_CBM"/>
</dbReference>
<keyword evidence="4" id="KW-1185">Reference proteome</keyword>
<accession>A0ABD3AYC2</accession>
<dbReference type="GO" id="GO:0009507">
    <property type="term" value="C:chloroplast"/>
    <property type="evidence" value="ECO:0007669"/>
    <property type="project" value="UniProtKB-ARBA"/>
</dbReference>
<evidence type="ECO:0000313" key="3">
    <source>
        <dbReference type="EMBL" id="KAL3536234.1"/>
    </source>
</evidence>
<name>A0ABD3AYC2_9GENT</name>
<dbReference type="EMBL" id="JBJUIK010000002">
    <property type="protein sequence ID" value="KAL3536234.1"/>
    <property type="molecule type" value="Genomic_DNA"/>
</dbReference>
<keyword evidence="1" id="KW-0175">Coiled coil</keyword>
<comment type="caution">
    <text evidence="3">The sequence shown here is derived from an EMBL/GenBank/DDBJ whole genome shotgun (WGS) entry which is preliminary data.</text>
</comment>
<dbReference type="CDD" id="cd02859">
    <property type="entry name" value="E_set_AMPKbeta_like_N"/>
    <property type="match status" value="1"/>
</dbReference>
<dbReference type="Proteomes" id="UP001630127">
    <property type="component" value="Unassembled WGS sequence"/>
</dbReference>
<dbReference type="PANTHER" id="PTHR47434:SF2">
    <property type="entry name" value="PROTEIN PTST HOMOLOG 3, CHLOROPLASTIC"/>
    <property type="match status" value="1"/>
</dbReference>
<dbReference type="Gene3D" id="2.60.40.10">
    <property type="entry name" value="Immunoglobulins"/>
    <property type="match status" value="1"/>
</dbReference>
<evidence type="ECO:0000256" key="1">
    <source>
        <dbReference type="SAM" id="Coils"/>
    </source>
</evidence>
<evidence type="ECO:0000259" key="2">
    <source>
        <dbReference type="Pfam" id="PF16561"/>
    </source>
</evidence>
<evidence type="ECO:0000313" key="4">
    <source>
        <dbReference type="Proteomes" id="UP001630127"/>
    </source>
</evidence>
<dbReference type="InterPro" id="IPR014756">
    <property type="entry name" value="Ig_E-set"/>
</dbReference>
<sequence>MLERNSIFLKKFCGFFFSLYSHIEVMSALSSLCPVLHSLSSHKLSWSPLPSLQQNNLPIYPHQNHPRICASLSKKPRGSRRAVKSNEDLCKDIKGFLSAAGLPQDHVPSMKELSEHGRQDLANIVRRRGYKFIRELLTSSAEIQINGSCTEEKLTGEQDICSEYEGISTGQQEKVKDASDDISLSSEANKREQSLAKDASISTEVDIMEFAEDLSFSIGTAGANLLQDNVTVPETNRKLDSDNDISSGPESSIYPSLQGKVAKFIQDGDLDDIEEDSRAITESQNAIESNSVSTPGQQNDPVFYGAEIIKGNTALPSHQVEHPAMDTNSSRMESHSTEIATIDCKKDQEVEAQKVENQAEINRLKFILHQKELELNQLKEEIEKEKLALSTLQTKADREISRAQKLILEKDAELQAAEETLSGLQEVEIQYCGEGEVVEVAGSFNGWHQKIKMDSQPSSSISDLIGSQKSRLWRTMLWLYPGVYEIKFIVDGRWTVDPQRESVTRATIHNNILRVIR</sequence>
<reference evidence="3 4" key="1">
    <citation type="submission" date="2024-11" db="EMBL/GenBank/DDBJ databases">
        <title>A near-complete genome assembly of Cinchona calisaya.</title>
        <authorList>
            <person name="Lian D.C."/>
            <person name="Zhao X.W."/>
            <person name="Wei L."/>
        </authorList>
    </citation>
    <scope>NUCLEOTIDE SEQUENCE [LARGE SCALE GENOMIC DNA]</scope>
    <source>
        <tissue evidence="3">Nenye</tissue>
    </source>
</reference>
<proteinExistence type="predicted"/>
<gene>
    <name evidence="3" type="ORF">ACH5RR_004695</name>
</gene>
<dbReference type="PANTHER" id="PTHR47434">
    <property type="entry name" value="PROTEIN PTST HOMOLOG 3, CHLOROPLASTIC"/>
    <property type="match status" value="1"/>
</dbReference>
<organism evidence="3 4">
    <name type="scientific">Cinchona calisaya</name>
    <dbReference type="NCBI Taxonomy" id="153742"/>
    <lineage>
        <taxon>Eukaryota</taxon>
        <taxon>Viridiplantae</taxon>
        <taxon>Streptophyta</taxon>
        <taxon>Embryophyta</taxon>
        <taxon>Tracheophyta</taxon>
        <taxon>Spermatophyta</taxon>
        <taxon>Magnoliopsida</taxon>
        <taxon>eudicotyledons</taxon>
        <taxon>Gunneridae</taxon>
        <taxon>Pentapetalae</taxon>
        <taxon>asterids</taxon>
        <taxon>lamiids</taxon>
        <taxon>Gentianales</taxon>
        <taxon>Rubiaceae</taxon>
        <taxon>Cinchonoideae</taxon>
        <taxon>Cinchoneae</taxon>
        <taxon>Cinchona</taxon>
    </lineage>
</organism>
<dbReference type="InterPro" id="IPR013783">
    <property type="entry name" value="Ig-like_fold"/>
</dbReference>